<sequence length="804" mass="95576">MYKLNYILMYIVLLSDLFVLSKKLKKFDPVIKEENQLYQEVSYNCEYSGFLNLDKDFILHYCFFVGEDEHNGLVFRKFFSKELKWGNSNEVLKTNKKINLFIFIDDYLLEKLILIYSYDKKIRITVFNNYTEPTDIIEEISLNYEFLHKPNMTTKITYFYEKKKSVCVCGINKSENILCTFSFDYGLSMDDDDSVEFVLKKKIPMGHYRMDVKFEKDYVYFNLFDDSNDTNFYELKCTKIDDTYECNILNKVIKDLDNIKYKHILRNEYFEMVAYENENACYIGWTFNFISINNEINKKITESSCSNVSAYYGDEFLIITYKKHENENIFYSIFENLIMKAKGCEYKNGGSLYVMNNFLNNSCVVNINNMNVTSDNYDEINFSIVVPSKFNIQEKCFLSNQLYKNKKTNLYYLEEENIEEEDIKIYTFYFYKYILAFTDFKGSKCNLESDNKEELEVSLISENFYHEFNCDISLDSCDFFVHSQSKININYNKEWIVDKELQKSNVIYNDSHISLYDVISFSNANQLITINNDIIHIIIPSLILHTRTLKIEFTKNNTEEKRYVIIRLQRDVYPIKKVLGVNFSDIFDIYYKYYNYYNEKASFLLNEFEETSYIGMICQTNKEMTSSPCSLTLSDFFNKFIRIQKLFPKNMPFVYYNSKRKIQISKPYFLNETRFVVFKNFGSFLEKNGIKYMNLTCKCPKKNSDSDEFNEINFTITNERISPDVLQSTEVIEVPKSSKDTEVSEVPDESKSSNFREYPAITKRTSQKILGLTNNLSDDYFYRKSYSTYFNINILLLIIIFIIT</sequence>
<keyword evidence="4" id="KW-1185">Reference proteome</keyword>
<reference evidence="3 4" key="1">
    <citation type="submission" date="2015-04" db="EMBL/GenBank/DDBJ databases">
        <authorList>
            <consortium name="Pathogen Informatics"/>
        </authorList>
    </citation>
    <scope>NUCLEOTIDE SEQUENCE [LARGE SCALE GENOMIC DNA]</scope>
    <source>
        <strain evidence="3 4">SGS1</strain>
    </source>
</reference>
<gene>
    <name evidence="3" type="primary">B9</name>
    <name evidence="3" type="ORF">PRELSG_0411500</name>
</gene>
<dbReference type="RefSeq" id="XP_028531774.1">
    <property type="nucleotide sequence ID" value="XM_028680260.1"/>
</dbReference>
<evidence type="ECO:0000313" key="4">
    <source>
        <dbReference type="Proteomes" id="UP000220158"/>
    </source>
</evidence>
<feature type="signal peptide" evidence="2">
    <location>
        <begin position="1"/>
        <end position="21"/>
    </location>
</feature>
<organism evidence="3 4">
    <name type="scientific">Plasmodium relictum</name>
    <dbReference type="NCBI Taxonomy" id="85471"/>
    <lineage>
        <taxon>Eukaryota</taxon>
        <taxon>Sar</taxon>
        <taxon>Alveolata</taxon>
        <taxon>Apicomplexa</taxon>
        <taxon>Aconoidasida</taxon>
        <taxon>Haemosporida</taxon>
        <taxon>Plasmodiidae</taxon>
        <taxon>Plasmodium</taxon>
        <taxon>Plasmodium (Haemamoeba)</taxon>
    </lineage>
</organism>
<evidence type="ECO:0000313" key="3">
    <source>
        <dbReference type="EMBL" id="CRG98765.1"/>
    </source>
</evidence>
<keyword evidence="1" id="KW-0472">Membrane</keyword>
<name>A0A1J1H271_PLARL</name>
<evidence type="ECO:0000256" key="2">
    <source>
        <dbReference type="SAM" id="SignalP"/>
    </source>
</evidence>
<keyword evidence="1" id="KW-1133">Transmembrane helix</keyword>
<evidence type="ECO:0000256" key="1">
    <source>
        <dbReference type="SAM" id="Phobius"/>
    </source>
</evidence>
<feature type="chain" id="PRO_5012204623" evidence="2">
    <location>
        <begin position="22"/>
        <end position="804"/>
    </location>
</feature>
<feature type="transmembrane region" description="Helical" evidence="1">
    <location>
        <begin position="786"/>
        <end position="803"/>
    </location>
</feature>
<protein>
    <submittedName>
        <fullName evidence="3">6-cysteine protein</fullName>
    </submittedName>
</protein>
<dbReference type="AlphaFoldDB" id="A0A1J1H271"/>
<keyword evidence="1" id="KW-0812">Transmembrane</keyword>
<dbReference type="Proteomes" id="UP000220158">
    <property type="component" value="Chromosome 4"/>
</dbReference>
<dbReference type="KEGG" id="prel:PRELSG_0411500"/>
<dbReference type="EMBL" id="LN835299">
    <property type="protein sequence ID" value="CRG98765.1"/>
    <property type="molecule type" value="Genomic_DNA"/>
</dbReference>
<dbReference type="GeneID" id="39734865"/>
<dbReference type="OrthoDB" id="370787at2759"/>
<proteinExistence type="predicted"/>
<accession>A0A1J1H271</accession>
<dbReference type="OMA" id="CYIGWSF"/>
<dbReference type="VEuPathDB" id="PlasmoDB:PRELSG_0411500"/>
<keyword evidence="2" id="KW-0732">Signal</keyword>